<protein>
    <submittedName>
        <fullName evidence="1">Uncharacterized protein</fullName>
    </submittedName>
</protein>
<reference evidence="2" key="1">
    <citation type="journal article" date="2019" name="Int. J. Syst. Evol. Microbiol.">
        <title>The Global Catalogue of Microorganisms (GCM) 10K type strain sequencing project: providing services to taxonomists for standard genome sequencing and annotation.</title>
        <authorList>
            <consortium name="The Broad Institute Genomics Platform"/>
            <consortium name="The Broad Institute Genome Sequencing Center for Infectious Disease"/>
            <person name="Wu L."/>
            <person name="Ma J."/>
        </authorList>
    </citation>
    <scope>NUCLEOTIDE SEQUENCE [LARGE SCALE GENOMIC DNA]</scope>
    <source>
        <strain evidence="2">CGMCC 4.7144</strain>
    </source>
</reference>
<accession>A0ABW1H4W9</accession>
<dbReference type="Proteomes" id="UP001596226">
    <property type="component" value="Unassembled WGS sequence"/>
</dbReference>
<evidence type="ECO:0000313" key="1">
    <source>
        <dbReference type="EMBL" id="MFC5923442.1"/>
    </source>
</evidence>
<gene>
    <name evidence="1" type="ORF">ACFQGL_08825</name>
</gene>
<evidence type="ECO:0000313" key="2">
    <source>
        <dbReference type="Proteomes" id="UP001596226"/>
    </source>
</evidence>
<keyword evidence="2" id="KW-1185">Reference proteome</keyword>
<comment type="caution">
    <text evidence="1">The sequence shown here is derived from an EMBL/GenBank/DDBJ whole genome shotgun (WGS) entry which is preliminary data.</text>
</comment>
<dbReference type="EMBL" id="JBHSQS010000004">
    <property type="protein sequence ID" value="MFC5923442.1"/>
    <property type="molecule type" value="Genomic_DNA"/>
</dbReference>
<dbReference type="RefSeq" id="WP_377508152.1">
    <property type="nucleotide sequence ID" value="NZ_JBHSQS010000004.1"/>
</dbReference>
<name>A0ABW1H4W9_9ACTN</name>
<organism evidence="1 2">
    <name type="scientific">Micromonospora vulcania</name>
    <dbReference type="NCBI Taxonomy" id="1441873"/>
    <lineage>
        <taxon>Bacteria</taxon>
        <taxon>Bacillati</taxon>
        <taxon>Actinomycetota</taxon>
        <taxon>Actinomycetes</taxon>
        <taxon>Micromonosporales</taxon>
        <taxon>Micromonosporaceae</taxon>
        <taxon>Micromonospora</taxon>
    </lineage>
</organism>
<proteinExistence type="predicted"/>
<sequence>MTAGATDAGPRVVTVREFLDELIAVTRERGVTEFLYLMAQDDGVIGVQWEQPGLDHLRRYRIHDVDGPACPHCAILAAVVALAPVLPLDVLRTMRSRPQYETVLRTGRLPHLAFARPGGQRGASWLGDCHAVNGDPHTDADCSTHAMPAPSGDLLDVRLGALPRAVRELYPHDGAATADLQQRLRIARDWRADAQAVASGVREVAAAWAFLRTSCTLGVPVPGANGLVLTLAPDDAADDRPLAELHDAAMRGLTGDGPLAYQERACLVPDPTAGAQRMPTYGGAVDLTRAAPVRTLRLPAPRRPLSTTGRGVLLLFEARHAMGRHQVGAPVRDSAYWDAEAALNVFEFTLLERVAGRHYEDAVAAYLQALRREGDLLARPHKVLDRRRRKALSLAFGGLDDEELHLWASVAYRNAILLLLGNLKAFAEHLRRQAG</sequence>